<evidence type="ECO:0000313" key="5">
    <source>
        <dbReference type="Proteomes" id="UP001283361"/>
    </source>
</evidence>
<dbReference type="InterPro" id="IPR036259">
    <property type="entry name" value="MFS_trans_sf"/>
</dbReference>
<evidence type="ECO:0008006" key="6">
    <source>
        <dbReference type="Google" id="ProtNLM"/>
    </source>
</evidence>
<comment type="caution">
    <text evidence="4">The sequence shown here is derived from an EMBL/GenBank/DDBJ whole genome shotgun (WGS) entry which is preliminary data.</text>
</comment>
<name>A0AAE1BAH5_9GAST</name>
<feature type="transmembrane region" description="Helical" evidence="3">
    <location>
        <begin position="163"/>
        <end position="185"/>
    </location>
</feature>
<dbReference type="InterPro" id="IPR004156">
    <property type="entry name" value="OATP"/>
</dbReference>
<evidence type="ECO:0000256" key="1">
    <source>
        <dbReference type="ARBA" id="ARBA00023157"/>
    </source>
</evidence>
<dbReference type="SUPFAM" id="SSF103473">
    <property type="entry name" value="MFS general substrate transporter"/>
    <property type="match status" value="1"/>
</dbReference>
<dbReference type="SUPFAM" id="SSF100895">
    <property type="entry name" value="Kazal-type serine protease inhibitors"/>
    <property type="match status" value="1"/>
</dbReference>
<feature type="transmembrane region" description="Helical" evidence="3">
    <location>
        <begin position="61"/>
        <end position="81"/>
    </location>
</feature>
<feature type="transmembrane region" description="Helical" evidence="3">
    <location>
        <begin position="27"/>
        <end position="49"/>
    </location>
</feature>
<dbReference type="EMBL" id="JAWDGP010000218">
    <property type="protein sequence ID" value="KAK3802688.1"/>
    <property type="molecule type" value="Genomic_DNA"/>
</dbReference>
<feature type="transmembrane region" description="Helical" evidence="3">
    <location>
        <begin position="251"/>
        <end position="270"/>
    </location>
</feature>
<reference evidence="4" key="1">
    <citation type="journal article" date="2023" name="G3 (Bethesda)">
        <title>A reference genome for the long-term kleptoplast-retaining sea slug Elysia crispata morphotype clarki.</title>
        <authorList>
            <person name="Eastman K.E."/>
            <person name="Pendleton A.L."/>
            <person name="Shaikh M.A."/>
            <person name="Suttiyut T."/>
            <person name="Ogas R."/>
            <person name="Tomko P."/>
            <person name="Gavelis G."/>
            <person name="Widhalm J.R."/>
            <person name="Wisecaver J.H."/>
        </authorList>
    </citation>
    <scope>NUCLEOTIDE SEQUENCE</scope>
    <source>
        <strain evidence="4">ECLA1</strain>
    </source>
</reference>
<keyword evidence="1" id="KW-1015">Disulfide bond</keyword>
<feature type="compositionally biased region" description="Acidic residues" evidence="2">
    <location>
        <begin position="480"/>
        <end position="490"/>
    </location>
</feature>
<feature type="transmembrane region" description="Helical" evidence="3">
    <location>
        <begin position="197"/>
        <end position="220"/>
    </location>
</feature>
<dbReference type="AlphaFoldDB" id="A0AAE1BAH5"/>
<dbReference type="GO" id="GO:0043252">
    <property type="term" value="P:sodium-independent organic anion transport"/>
    <property type="evidence" value="ECO:0007669"/>
    <property type="project" value="TreeGrafter"/>
</dbReference>
<organism evidence="4 5">
    <name type="scientific">Elysia crispata</name>
    <name type="common">lettuce slug</name>
    <dbReference type="NCBI Taxonomy" id="231223"/>
    <lineage>
        <taxon>Eukaryota</taxon>
        <taxon>Metazoa</taxon>
        <taxon>Spiralia</taxon>
        <taxon>Lophotrochozoa</taxon>
        <taxon>Mollusca</taxon>
        <taxon>Gastropoda</taxon>
        <taxon>Heterobranchia</taxon>
        <taxon>Euthyneura</taxon>
        <taxon>Panpulmonata</taxon>
        <taxon>Sacoglossa</taxon>
        <taxon>Placobranchoidea</taxon>
        <taxon>Plakobranchidae</taxon>
        <taxon>Elysia</taxon>
    </lineage>
</organism>
<feature type="compositionally biased region" description="Basic and acidic residues" evidence="2">
    <location>
        <begin position="295"/>
        <end position="311"/>
    </location>
</feature>
<keyword evidence="5" id="KW-1185">Reference proteome</keyword>
<feature type="region of interest" description="Disordered" evidence="2">
    <location>
        <begin position="423"/>
        <end position="490"/>
    </location>
</feature>
<dbReference type="Gene3D" id="1.20.1250.20">
    <property type="entry name" value="MFS general substrate transporter like domains"/>
    <property type="match status" value="1"/>
</dbReference>
<dbReference type="GO" id="GO:0015347">
    <property type="term" value="F:sodium-independent organic anion transmembrane transporter activity"/>
    <property type="evidence" value="ECO:0007669"/>
    <property type="project" value="TreeGrafter"/>
</dbReference>
<proteinExistence type="predicted"/>
<protein>
    <recommendedName>
        <fullName evidence="6">Kazal-like domain-containing protein</fullName>
    </recommendedName>
</protein>
<evidence type="ECO:0000313" key="4">
    <source>
        <dbReference type="EMBL" id="KAK3802688.1"/>
    </source>
</evidence>
<feature type="compositionally biased region" description="Low complexity" evidence="2">
    <location>
        <begin position="438"/>
        <end position="461"/>
    </location>
</feature>
<accession>A0AAE1BAH5</accession>
<keyword evidence="3" id="KW-0812">Transmembrane</keyword>
<keyword evidence="3" id="KW-1133">Transmembrane helix</keyword>
<dbReference type="Proteomes" id="UP001283361">
    <property type="component" value="Unassembled WGS sequence"/>
</dbReference>
<dbReference type="Pfam" id="PF03137">
    <property type="entry name" value="OATP"/>
    <property type="match status" value="1"/>
</dbReference>
<evidence type="ECO:0000256" key="2">
    <source>
        <dbReference type="SAM" id="MobiDB-lite"/>
    </source>
</evidence>
<evidence type="ECO:0000256" key="3">
    <source>
        <dbReference type="SAM" id="Phobius"/>
    </source>
</evidence>
<gene>
    <name evidence="4" type="ORF">RRG08_001951</name>
</gene>
<keyword evidence="3" id="KW-0472">Membrane</keyword>
<dbReference type="PANTHER" id="PTHR11388:SF142">
    <property type="entry name" value="SOLUTE CARRIER ORGANIC ANION TRANSPORTER FAMILY MEMBER 5A1"/>
    <property type="match status" value="1"/>
</dbReference>
<sequence length="490" mass="53198">MILGVSGTISFQIKYIENQYDMPTYKISLYLGLGSLGTILFGVFMGGALTTRLKLGLLGMFRMSLIGNCLALICAISFLFLGCDNHEIVGYNQEIGNITDIGCQCLSQALLVVCGEDGRNYLSPCLAGCAVADGMSFKQCSYVGGQGVAVPGFCQNCDLFPPFMALFILMSMCMLLTITPHTLMIARLVPIRDQPNVMGLTSVVFTVGMLVGPIIFGQIYDSTCSLWHPFSDMCIVPDKVALREVFIAADIYIRGGGLILLIIATIMVHCQKDKLDHSGDAYAEAELSSFSTKHPGGDDIKGASHKQDSGLRKTSLQGKDRKAKGVSELDDKVWRKSFSHMRDNRDMWDRDSESGVVGVSYGKRSNAFPDVRRVSFDNFSLNDSQVVASNENTQQGHDKAYIQPSALPKLEGLLKGQTNPVYQADEINPPLDADNGYGSVSSKGDDNSSSSGPMQTANVAVDNDKDDDVSHHSSQKDSIDLDDIDGMFDV</sequence>
<feature type="compositionally biased region" description="Basic and acidic residues" evidence="2">
    <location>
        <begin position="468"/>
        <end position="479"/>
    </location>
</feature>
<dbReference type="InterPro" id="IPR036058">
    <property type="entry name" value="Kazal_dom_sf"/>
</dbReference>
<feature type="region of interest" description="Disordered" evidence="2">
    <location>
        <begin position="293"/>
        <end position="324"/>
    </location>
</feature>
<dbReference type="GO" id="GO:0016323">
    <property type="term" value="C:basolateral plasma membrane"/>
    <property type="evidence" value="ECO:0007669"/>
    <property type="project" value="TreeGrafter"/>
</dbReference>
<dbReference type="PANTHER" id="PTHR11388">
    <property type="entry name" value="ORGANIC ANION TRANSPORTER"/>
    <property type="match status" value="1"/>
</dbReference>